<dbReference type="Pfam" id="PF00084">
    <property type="entry name" value="Sushi"/>
    <property type="match status" value="1"/>
</dbReference>
<dbReference type="PANTHER" id="PTHR24261:SF7">
    <property type="entry name" value="KRINGLE DOMAIN-CONTAINING PROTEIN"/>
    <property type="match status" value="1"/>
</dbReference>
<reference evidence="7" key="1">
    <citation type="submission" date="2022-08" db="UniProtKB">
        <authorList>
            <consortium name="EnsemblMetazoa"/>
        </authorList>
    </citation>
    <scope>IDENTIFICATION</scope>
    <source>
        <strain evidence="7">05x7-T-G4-1.051#20</strain>
    </source>
</reference>
<evidence type="ECO:0000313" key="8">
    <source>
        <dbReference type="Proteomes" id="UP000005408"/>
    </source>
</evidence>
<dbReference type="Pfam" id="PF00051">
    <property type="entry name" value="Kringle"/>
    <property type="match status" value="1"/>
</dbReference>
<dbReference type="InterPro" id="IPR018056">
    <property type="entry name" value="Kringle_CS"/>
</dbReference>
<dbReference type="SUPFAM" id="SSF57535">
    <property type="entry name" value="Complement control module/SCR domain"/>
    <property type="match status" value="1"/>
</dbReference>
<feature type="domain" description="Sushi" evidence="6">
    <location>
        <begin position="50"/>
        <end position="115"/>
    </location>
</feature>
<organism evidence="7 8">
    <name type="scientific">Magallana gigas</name>
    <name type="common">Pacific oyster</name>
    <name type="synonym">Crassostrea gigas</name>
    <dbReference type="NCBI Taxonomy" id="29159"/>
    <lineage>
        <taxon>Eukaryota</taxon>
        <taxon>Metazoa</taxon>
        <taxon>Spiralia</taxon>
        <taxon>Lophotrochozoa</taxon>
        <taxon>Mollusca</taxon>
        <taxon>Bivalvia</taxon>
        <taxon>Autobranchia</taxon>
        <taxon>Pteriomorphia</taxon>
        <taxon>Ostreida</taxon>
        <taxon>Ostreoidea</taxon>
        <taxon>Ostreidae</taxon>
        <taxon>Magallana</taxon>
    </lineage>
</organism>
<evidence type="ECO:0000313" key="7">
    <source>
        <dbReference type="EnsemblMetazoa" id="G11534.1:cds"/>
    </source>
</evidence>
<dbReference type="InterPro" id="IPR013806">
    <property type="entry name" value="Kringle-like"/>
</dbReference>
<dbReference type="PROSITE" id="PS00021">
    <property type="entry name" value="KRINGLE_1"/>
    <property type="match status" value="1"/>
</dbReference>
<keyword evidence="8" id="KW-1185">Reference proteome</keyword>
<dbReference type="PROSITE" id="PS50923">
    <property type="entry name" value="SUSHI"/>
    <property type="match status" value="1"/>
</dbReference>
<evidence type="ECO:0000259" key="5">
    <source>
        <dbReference type="PROSITE" id="PS50070"/>
    </source>
</evidence>
<dbReference type="CDD" id="cd00033">
    <property type="entry name" value="CCP"/>
    <property type="match status" value="1"/>
</dbReference>
<dbReference type="GO" id="GO:0005615">
    <property type="term" value="C:extracellular space"/>
    <property type="evidence" value="ECO:0007669"/>
    <property type="project" value="TreeGrafter"/>
</dbReference>
<dbReference type="GO" id="GO:0005102">
    <property type="term" value="F:signaling receptor binding"/>
    <property type="evidence" value="ECO:0007669"/>
    <property type="project" value="TreeGrafter"/>
</dbReference>
<feature type="disulfide bond" evidence="3">
    <location>
        <begin position="160"/>
        <end position="183"/>
    </location>
</feature>
<dbReference type="InterPro" id="IPR000001">
    <property type="entry name" value="Kringle"/>
</dbReference>
<dbReference type="InterPro" id="IPR035976">
    <property type="entry name" value="Sushi/SCR/CCP_sf"/>
</dbReference>
<evidence type="ECO:0008006" key="9">
    <source>
        <dbReference type="Google" id="ProtNLM"/>
    </source>
</evidence>
<accession>A0A8W8HYB1</accession>
<dbReference type="SUPFAM" id="SSF57440">
    <property type="entry name" value="Kringle-like"/>
    <property type="match status" value="1"/>
</dbReference>
<dbReference type="InterPro" id="IPR000436">
    <property type="entry name" value="Sushi_SCR_CCP_dom"/>
</dbReference>
<evidence type="ECO:0000256" key="4">
    <source>
        <dbReference type="PROSITE-ProRule" id="PRU00302"/>
    </source>
</evidence>
<keyword evidence="4" id="KW-0768">Sushi</keyword>
<dbReference type="InterPro" id="IPR050759">
    <property type="entry name" value="Serine_protease_kringle"/>
</dbReference>
<dbReference type="PRINTS" id="PR00018">
    <property type="entry name" value="KRINGLE"/>
</dbReference>
<dbReference type="InterPro" id="IPR038178">
    <property type="entry name" value="Kringle_sf"/>
</dbReference>
<dbReference type="Proteomes" id="UP000005408">
    <property type="component" value="Unassembled WGS sequence"/>
</dbReference>
<evidence type="ECO:0000256" key="2">
    <source>
        <dbReference type="ARBA" id="ARBA00023157"/>
    </source>
</evidence>
<dbReference type="EnsemblMetazoa" id="G11534.1">
    <property type="protein sequence ID" value="G11534.1:cds"/>
    <property type="gene ID" value="G11534"/>
</dbReference>
<keyword evidence="1 3" id="KW-0420">Kringle</keyword>
<dbReference type="Gene3D" id="2.40.20.10">
    <property type="entry name" value="Plasminogen Kringle 4"/>
    <property type="match status" value="1"/>
</dbReference>
<dbReference type="PANTHER" id="PTHR24261">
    <property type="entry name" value="PLASMINOGEN-RELATED"/>
    <property type="match status" value="1"/>
</dbReference>
<dbReference type="AlphaFoldDB" id="A0A8W8HYB1"/>
<proteinExistence type="predicted"/>
<dbReference type="PROSITE" id="PS50070">
    <property type="entry name" value="KRINGLE_2"/>
    <property type="match status" value="1"/>
</dbReference>
<dbReference type="SMART" id="SM00130">
    <property type="entry name" value="KR"/>
    <property type="match status" value="1"/>
</dbReference>
<feature type="domain" description="Kringle" evidence="5">
    <location>
        <begin position="118"/>
        <end position="188"/>
    </location>
</feature>
<evidence type="ECO:0000256" key="1">
    <source>
        <dbReference type="ARBA" id="ARBA00022572"/>
    </source>
</evidence>
<evidence type="ECO:0000256" key="3">
    <source>
        <dbReference type="PROSITE-ProRule" id="PRU00121"/>
    </source>
</evidence>
<protein>
    <recommendedName>
        <fullName evidence="9">Plasminogen</fullName>
    </recommendedName>
</protein>
<comment type="caution">
    <text evidence="3">Lacks conserved residue(s) required for the propagation of feature annotation.</text>
</comment>
<dbReference type="Gene3D" id="2.10.70.10">
    <property type="entry name" value="Complement Module, domain 1"/>
    <property type="match status" value="1"/>
</dbReference>
<keyword evidence="2 3" id="KW-1015">Disulfide bond</keyword>
<dbReference type="CDD" id="cd00108">
    <property type="entry name" value="KR"/>
    <property type="match status" value="1"/>
</dbReference>
<evidence type="ECO:0000259" key="6">
    <source>
        <dbReference type="PROSITE" id="PS50923"/>
    </source>
</evidence>
<name>A0A8W8HYB1_MAGGI</name>
<dbReference type="GO" id="GO:0004175">
    <property type="term" value="F:endopeptidase activity"/>
    <property type="evidence" value="ECO:0007669"/>
    <property type="project" value="TreeGrafter"/>
</dbReference>
<sequence length="188" mass="20884">MSEDCVLLSLINQDLAPPEGELKNSACPKGQMHVSRSTNEATCVISRCVGEVPPPYIDYSTDVIYPTVSMDTADETHGNVGESRNFTCPPGTVAVGKKNVTCLANGQWETPRCQVCIESTDPKGLNYLGSKNVTFSGKTCQRWDSQTPHSHPYNNTENYCRNPDEDSRPWCFTTDPNQWWENCLIPTC</sequence>